<name>A0ACC3SIK0_9PEZI</name>
<comment type="caution">
    <text evidence="1">The sequence shown here is derived from an EMBL/GenBank/DDBJ whole genome shotgun (WGS) entry which is preliminary data.</text>
</comment>
<dbReference type="Proteomes" id="UP001320706">
    <property type="component" value="Unassembled WGS sequence"/>
</dbReference>
<evidence type="ECO:0000313" key="2">
    <source>
        <dbReference type="Proteomes" id="UP001320706"/>
    </source>
</evidence>
<dbReference type="EMBL" id="JAMKPW020000011">
    <property type="protein sequence ID" value="KAK8213371.1"/>
    <property type="molecule type" value="Genomic_DNA"/>
</dbReference>
<reference evidence="1" key="1">
    <citation type="submission" date="2024-02" db="EMBL/GenBank/DDBJ databases">
        <title>Metagenome Assembled Genome of Zalaria obscura JY119.</title>
        <authorList>
            <person name="Vighnesh L."/>
            <person name="Jagadeeshwari U."/>
            <person name="Venkata Ramana C."/>
            <person name="Sasikala C."/>
        </authorList>
    </citation>
    <scope>NUCLEOTIDE SEQUENCE</scope>
    <source>
        <strain evidence="1">JY119</strain>
    </source>
</reference>
<organism evidence="1 2">
    <name type="scientific">Zalaria obscura</name>
    <dbReference type="NCBI Taxonomy" id="2024903"/>
    <lineage>
        <taxon>Eukaryota</taxon>
        <taxon>Fungi</taxon>
        <taxon>Dikarya</taxon>
        <taxon>Ascomycota</taxon>
        <taxon>Pezizomycotina</taxon>
        <taxon>Dothideomycetes</taxon>
        <taxon>Dothideomycetidae</taxon>
        <taxon>Dothideales</taxon>
        <taxon>Zalariaceae</taxon>
        <taxon>Zalaria</taxon>
    </lineage>
</organism>
<protein>
    <submittedName>
        <fullName evidence="1">Uncharacterized protein</fullName>
    </submittedName>
</protein>
<proteinExistence type="predicted"/>
<evidence type="ECO:0000313" key="1">
    <source>
        <dbReference type="EMBL" id="KAK8213371.1"/>
    </source>
</evidence>
<gene>
    <name evidence="1" type="ORF">M8818_002670</name>
</gene>
<sequence>MPPKDKYSDPKLRDEVKKEIHNGDKGGAPGQWSARKAQMMASEYKKRGGGYNTDKKDQDESQKHLSKWGEEEWQTKEGSANAKQADGTQKRYLPKKAWENMTEEEKQATDDKKQEGGKEGKQHVGNTKKAKESREKANKEEDEKYEEKKAKEKEQAGDDAGETNDGEEANEADGDEEYVQDDEAPADEDEEEGDEHSDQDEAESEASGGAKAGQKRSRGKQSDDSSNKKQKESSGKAKQSKTVGSKHQSSEAPAPAGSKDRLPKQGQKVQWKSLPGYIDGEVVEVVYEEKEVDGKQVKGSEKDPRIVLKSSSSGKIAVHKPEAIFFE</sequence>
<keyword evidence="2" id="KW-1185">Reference proteome</keyword>
<accession>A0ACC3SIK0</accession>